<dbReference type="InterPro" id="IPR011009">
    <property type="entry name" value="Kinase-like_dom_sf"/>
</dbReference>
<evidence type="ECO:0000256" key="11">
    <source>
        <dbReference type="ARBA" id="ARBA00022842"/>
    </source>
</evidence>
<dbReference type="GO" id="GO:0043123">
    <property type="term" value="P:positive regulation of canonical NF-kappaB signal transduction"/>
    <property type="evidence" value="ECO:0007669"/>
    <property type="project" value="TreeGrafter"/>
</dbReference>
<dbReference type="SUPFAM" id="SSF56112">
    <property type="entry name" value="Protein kinase-like (PK-like)"/>
    <property type="match status" value="1"/>
</dbReference>
<evidence type="ECO:0000256" key="7">
    <source>
        <dbReference type="ARBA" id="ARBA00022723"/>
    </source>
</evidence>
<keyword evidence="11" id="KW-0460">Magnesium</keyword>
<dbReference type="Proteomes" id="UP000183832">
    <property type="component" value="Unassembled WGS sequence"/>
</dbReference>
<dbReference type="FunFam" id="1.10.510.10:FF:000143">
    <property type="entry name" value="Mitogen-activated protein kinase kinase kinase 7"/>
    <property type="match status" value="1"/>
</dbReference>
<evidence type="ECO:0000256" key="5">
    <source>
        <dbReference type="ARBA" id="ARBA00022527"/>
    </source>
</evidence>
<evidence type="ECO:0000256" key="14">
    <source>
        <dbReference type="PROSITE-ProRule" id="PRU10141"/>
    </source>
</evidence>
<evidence type="ECO:0000256" key="10">
    <source>
        <dbReference type="ARBA" id="ARBA00022840"/>
    </source>
</evidence>
<accession>A0A1J1J722</accession>
<evidence type="ECO:0000313" key="17">
    <source>
        <dbReference type="Proteomes" id="UP000183832"/>
    </source>
</evidence>
<keyword evidence="8 14" id="KW-0547">Nucleotide-binding</keyword>
<sequence>MAEKRIRNFDKTSQHYDEDFHCEEIDHNEIEIVQLIGKGSFGSVYKANWRSNVVAVKALSGLPDKGPLVEVRYLSRVQHPNIIGLYATCIKSSNVCLIMEYAEGGSLYNLLHCSRIKYSAAHAMSWCRQCADGVAYLHAMSPKPLIHRDLKPPNLLLVRDGLVLKICDFGTVTDKSTLMTNNKGSAAWMAPEVFEGSNYSERCDVFSWSIILWECIARELPFKEIELTYSIMWCVHKGQRPNLIEGLPKPIGKLMVQCWDPSPQSRPSMEEVHQRMKVLCQFFPEAEPLNMEAQHDDENIETGVDTYELESIYWPTDTTERPQIKINATDMNHYIYSMSSERDCYGSRTPTNQFLTPGIPVDARWASGDSSGNPKIIATNEVPNVRGKVASILQPLQIDIDPNTWELKNHEIQRLFGNVSNNQGITLTKNSSSSLCLNDQQQQQQFVGSSQGLSNPRFNVDSASLNGFQTTKNELNLAMLQILDPHLRPVPPVPNEPTSQNIYKEHMDLAQEYFKNQTEIAYLTKHKESLLKNMSPEERNLRLDICNKLKEKEALLKLEAHLRHQFEAVSNQREEDITNEDGFCVL</sequence>
<evidence type="ECO:0000256" key="3">
    <source>
        <dbReference type="ARBA" id="ARBA00012406"/>
    </source>
</evidence>
<feature type="binding site" evidence="14">
    <location>
        <position position="57"/>
    </location>
    <ligand>
        <name>ATP</name>
        <dbReference type="ChEBI" id="CHEBI:30616"/>
    </ligand>
</feature>
<reference evidence="16 17" key="1">
    <citation type="submission" date="2015-04" db="EMBL/GenBank/DDBJ databases">
        <authorList>
            <person name="Syromyatnikov M.Y."/>
            <person name="Popov V.N."/>
        </authorList>
    </citation>
    <scope>NUCLEOTIDE SEQUENCE [LARGE SCALE GENOMIC DNA]</scope>
</reference>
<gene>
    <name evidence="16" type="ORF">CLUMA_CG020894</name>
</gene>
<keyword evidence="7" id="KW-0479">Metal-binding</keyword>
<dbReference type="InterPro" id="IPR000719">
    <property type="entry name" value="Prot_kinase_dom"/>
</dbReference>
<dbReference type="GO" id="GO:0019899">
    <property type="term" value="F:enzyme binding"/>
    <property type="evidence" value="ECO:0007669"/>
    <property type="project" value="UniProtKB-ARBA"/>
</dbReference>
<evidence type="ECO:0000256" key="1">
    <source>
        <dbReference type="ARBA" id="ARBA00001946"/>
    </source>
</evidence>
<dbReference type="GO" id="GO:0007254">
    <property type="term" value="P:JNK cascade"/>
    <property type="evidence" value="ECO:0007669"/>
    <property type="project" value="TreeGrafter"/>
</dbReference>
<dbReference type="GO" id="GO:0046872">
    <property type="term" value="F:metal ion binding"/>
    <property type="evidence" value="ECO:0007669"/>
    <property type="project" value="UniProtKB-KW"/>
</dbReference>
<dbReference type="PROSITE" id="PS00108">
    <property type="entry name" value="PROTEIN_KINASE_ST"/>
    <property type="match status" value="1"/>
</dbReference>
<keyword evidence="10 14" id="KW-0067">ATP-binding</keyword>
<dbReference type="GO" id="GO:0043410">
    <property type="term" value="P:positive regulation of MAPK cascade"/>
    <property type="evidence" value="ECO:0007669"/>
    <property type="project" value="UniProtKB-ARBA"/>
</dbReference>
<comment type="similarity">
    <text evidence="2">Belongs to the protein kinase superfamily. STE Ser/Thr protein kinase family. MAP kinase kinase kinase subfamily.</text>
</comment>
<evidence type="ECO:0000256" key="6">
    <source>
        <dbReference type="ARBA" id="ARBA00022679"/>
    </source>
</evidence>
<keyword evidence="5" id="KW-0723">Serine/threonine-protein kinase</keyword>
<dbReference type="Gene3D" id="3.30.200.20">
    <property type="entry name" value="Phosphorylase Kinase, domain 1"/>
    <property type="match status" value="1"/>
</dbReference>
<comment type="catalytic activity">
    <reaction evidence="13">
        <text>L-seryl-[protein] + ATP = O-phospho-L-seryl-[protein] + ADP + H(+)</text>
        <dbReference type="Rhea" id="RHEA:17989"/>
        <dbReference type="Rhea" id="RHEA-COMP:9863"/>
        <dbReference type="Rhea" id="RHEA-COMP:11604"/>
        <dbReference type="ChEBI" id="CHEBI:15378"/>
        <dbReference type="ChEBI" id="CHEBI:29999"/>
        <dbReference type="ChEBI" id="CHEBI:30616"/>
        <dbReference type="ChEBI" id="CHEBI:83421"/>
        <dbReference type="ChEBI" id="CHEBI:456216"/>
        <dbReference type="EC" id="2.7.11.25"/>
    </reaction>
</comment>
<evidence type="ECO:0000256" key="13">
    <source>
        <dbReference type="ARBA" id="ARBA00048329"/>
    </source>
</evidence>
<comment type="cofactor">
    <cofactor evidence="1">
        <name>Mg(2+)</name>
        <dbReference type="ChEBI" id="CHEBI:18420"/>
    </cofactor>
</comment>
<dbReference type="AlphaFoldDB" id="A0A1J1J722"/>
<dbReference type="GO" id="GO:0009893">
    <property type="term" value="P:positive regulation of metabolic process"/>
    <property type="evidence" value="ECO:0007669"/>
    <property type="project" value="UniProtKB-ARBA"/>
</dbReference>
<dbReference type="Gene3D" id="1.10.510.10">
    <property type="entry name" value="Transferase(Phosphotransferase) domain 1"/>
    <property type="match status" value="1"/>
</dbReference>
<organism evidence="16 17">
    <name type="scientific">Clunio marinus</name>
    <dbReference type="NCBI Taxonomy" id="568069"/>
    <lineage>
        <taxon>Eukaryota</taxon>
        <taxon>Metazoa</taxon>
        <taxon>Ecdysozoa</taxon>
        <taxon>Arthropoda</taxon>
        <taxon>Hexapoda</taxon>
        <taxon>Insecta</taxon>
        <taxon>Pterygota</taxon>
        <taxon>Neoptera</taxon>
        <taxon>Endopterygota</taxon>
        <taxon>Diptera</taxon>
        <taxon>Nematocera</taxon>
        <taxon>Chironomoidea</taxon>
        <taxon>Chironomidae</taxon>
        <taxon>Clunio</taxon>
    </lineage>
</organism>
<keyword evidence="9" id="KW-0418">Kinase</keyword>
<dbReference type="EMBL" id="CVRI01000074">
    <property type="protein sequence ID" value="CRL08183.1"/>
    <property type="molecule type" value="Genomic_DNA"/>
</dbReference>
<evidence type="ECO:0000256" key="4">
    <source>
        <dbReference type="ARBA" id="ARBA00017660"/>
    </source>
</evidence>
<dbReference type="InterPro" id="IPR001245">
    <property type="entry name" value="Ser-Thr/Tyr_kinase_cat_dom"/>
</dbReference>
<dbReference type="GO" id="GO:0005524">
    <property type="term" value="F:ATP binding"/>
    <property type="evidence" value="ECO:0007669"/>
    <property type="project" value="UniProtKB-UniRule"/>
</dbReference>
<dbReference type="GO" id="GO:0004709">
    <property type="term" value="F:MAP kinase kinase kinase activity"/>
    <property type="evidence" value="ECO:0007669"/>
    <property type="project" value="UniProtKB-EC"/>
</dbReference>
<evidence type="ECO:0000256" key="9">
    <source>
        <dbReference type="ARBA" id="ARBA00022777"/>
    </source>
</evidence>
<evidence type="ECO:0000256" key="2">
    <source>
        <dbReference type="ARBA" id="ARBA00006529"/>
    </source>
</evidence>
<keyword evidence="6" id="KW-0808">Transferase</keyword>
<dbReference type="STRING" id="568069.A0A1J1J722"/>
<dbReference type="PROSITE" id="PS50011">
    <property type="entry name" value="PROTEIN_KINASE_DOM"/>
    <property type="match status" value="1"/>
</dbReference>
<evidence type="ECO:0000256" key="8">
    <source>
        <dbReference type="ARBA" id="ARBA00022741"/>
    </source>
</evidence>
<dbReference type="PRINTS" id="PR00109">
    <property type="entry name" value="TYRKINASE"/>
</dbReference>
<comment type="catalytic activity">
    <reaction evidence="12">
        <text>L-threonyl-[protein] + ATP = O-phospho-L-threonyl-[protein] + ADP + H(+)</text>
        <dbReference type="Rhea" id="RHEA:46608"/>
        <dbReference type="Rhea" id="RHEA-COMP:11060"/>
        <dbReference type="Rhea" id="RHEA-COMP:11605"/>
        <dbReference type="ChEBI" id="CHEBI:15378"/>
        <dbReference type="ChEBI" id="CHEBI:30013"/>
        <dbReference type="ChEBI" id="CHEBI:30616"/>
        <dbReference type="ChEBI" id="CHEBI:61977"/>
        <dbReference type="ChEBI" id="CHEBI:456216"/>
        <dbReference type="EC" id="2.7.11.25"/>
    </reaction>
</comment>
<dbReference type="GO" id="GO:0006950">
    <property type="term" value="P:response to stress"/>
    <property type="evidence" value="ECO:0007669"/>
    <property type="project" value="UniProtKB-ARBA"/>
</dbReference>
<dbReference type="InterPro" id="IPR008271">
    <property type="entry name" value="Ser/Thr_kinase_AS"/>
</dbReference>
<keyword evidence="17" id="KW-1185">Reference proteome</keyword>
<dbReference type="OrthoDB" id="10261027at2759"/>
<protein>
    <recommendedName>
        <fullName evidence="4">Mitogen-activated protein kinase kinase kinase 7</fullName>
        <ecNumber evidence="3">2.7.11.25</ecNumber>
    </recommendedName>
</protein>
<dbReference type="SMART" id="SM00220">
    <property type="entry name" value="S_TKc"/>
    <property type="match status" value="1"/>
</dbReference>
<dbReference type="InterPro" id="IPR017441">
    <property type="entry name" value="Protein_kinase_ATP_BS"/>
</dbReference>
<dbReference type="EC" id="2.7.11.25" evidence="3"/>
<evidence type="ECO:0000313" key="16">
    <source>
        <dbReference type="EMBL" id="CRL08183.1"/>
    </source>
</evidence>
<name>A0A1J1J722_9DIPT</name>
<dbReference type="GO" id="GO:0006955">
    <property type="term" value="P:immune response"/>
    <property type="evidence" value="ECO:0007669"/>
    <property type="project" value="TreeGrafter"/>
</dbReference>
<proteinExistence type="inferred from homology"/>
<evidence type="ECO:0000259" key="15">
    <source>
        <dbReference type="PROSITE" id="PS50011"/>
    </source>
</evidence>
<dbReference type="PROSITE" id="PS00107">
    <property type="entry name" value="PROTEIN_KINASE_ATP"/>
    <property type="match status" value="1"/>
</dbReference>
<evidence type="ECO:0000256" key="12">
    <source>
        <dbReference type="ARBA" id="ARBA00047559"/>
    </source>
</evidence>
<dbReference type="PANTHER" id="PTHR46716:SF1">
    <property type="entry name" value="MITOGEN-ACTIVATED PROTEIN KINASE KINASE KINASE 7"/>
    <property type="match status" value="1"/>
</dbReference>
<dbReference type="PANTHER" id="PTHR46716">
    <property type="entry name" value="MITOGEN-ACTIVATED PROTEIN KINASE KINASE KINASE 7"/>
    <property type="match status" value="1"/>
</dbReference>
<dbReference type="Pfam" id="PF07714">
    <property type="entry name" value="PK_Tyr_Ser-Thr"/>
    <property type="match status" value="1"/>
</dbReference>
<feature type="domain" description="Protein kinase" evidence="15">
    <location>
        <begin position="30"/>
        <end position="276"/>
    </location>
</feature>